<dbReference type="FunFam" id="1.20.1300.10:FF:000005">
    <property type="entry name" value="Succinate dehydrogenase cytochrome b556 subunit"/>
    <property type="match status" value="1"/>
</dbReference>
<dbReference type="CDD" id="cd03499">
    <property type="entry name" value="SQR_TypeC_SdhC"/>
    <property type="match status" value="1"/>
</dbReference>
<dbReference type="AlphaFoldDB" id="B3PDP1"/>
<organism evidence="20 21">
    <name type="scientific">Cellvibrio japonicus (strain Ueda107)</name>
    <name type="common">Pseudomonas fluorescens subsp. cellulosa</name>
    <dbReference type="NCBI Taxonomy" id="498211"/>
    <lineage>
        <taxon>Bacteria</taxon>
        <taxon>Pseudomonadati</taxon>
        <taxon>Pseudomonadota</taxon>
        <taxon>Gammaproteobacteria</taxon>
        <taxon>Cellvibrionales</taxon>
        <taxon>Cellvibrionaceae</taxon>
        <taxon>Cellvibrio</taxon>
    </lineage>
</organism>
<dbReference type="PROSITE" id="PS01001">
    <property type="entry name" value="SDH_CYT_2"/>
    <property type="match status" value="1"/>
</dbReference>
<evidence type="ECO:0000256" key="3">
    <source>
        <dbReference type="ARBA" id="ARBA00005163"/>
    </source>
</evidence>
<accession>B3PDP1</accession>
<keyword evidence="8" id="KW-0997">Cell inner membrane</keyword>
<comment type="similarity">
    <text evidence="4">Belongs to the cytochrome b560 family.</text>
</comment>
<dbReference type="GO" id="GO:0009055">
    <property type="term" value="F:electron transfer activity"/>
    <property type="evidence" value="ECO:0007669"/>
    <property type="project" value="InterPro"/>
</dbReference>
<dbReference type="InterPro" id="IPR018495">
    <property type="entry name" value="Succ_DH_cyt_bsu_CS"/>
</dbReference>
<dbReference type="HOGENOM" id="CLU_094691_2_1_6"/>
<keyword evidence="9" id="KW-0816">Tricarboxylic acid cycle</keyword>
<evidence type="ECO:0000256" key="6">
    <source>
        <dbReference type="ARBA" id="ARBA00022448"/>
    </source>
</evidence>
<dbReference type="GO" id="GO:0005886">
    <property type="term" value="C:plasma membrane"/>
    <property type="evidence" value="ECO:0007669"/>
    <property type="project" value="UniProtKB-SubCell"/>
</dbReference>
<dbReference type="NCBIfam" id="TIGR02970">
    <property type="entry name" value="succ_dehyd_cytB"/>
    <property type="match status" value="1"/>
</dbReference>
<dbReference type="GO" id="GO:0046872">
    <property type="term" value="F:metal ion binding"/>
    <property type="evidence" value="ECO:0007669"/>
    <property type="project" value="UniProtKB-KW"/>
</dbReference>
<dbReference type="eggNOG" id="COG2009">
    <property type="taxonomic scope" value="Bacteria"/>
</dbReference>
<evidence type="ECO:0000256" key="15">
    <source>
        <dbReference type="ARBA" id="ARBA00023004"/>
    </source>
</evidence>
<gene>
    <name evidence="20" type="ordered locus">CJA_1501</name>
</gene>
<comment type="pathway">
    <text evidence="3">Carbohydrate metabolism; tricarboxylic acid cycle.</text>
</comment>
<evidence type="ECO:0000256" key="11">
    <source>
        <dbReference type="ARBA" id="ARBA00022692"/>
    </source>
</evidence>
<comment type="subunit">
    <text evidence="17">Part of an enzyme complex containing four subunits: a flavoprotein, an iron-sulfur protein, plus two membrane-anchoring proteins, SdhC and SdhD. The complex can form homotrimers.</text>
</comment>
<keyword evidence="10 18" id="KW-0349">Heme</keyword>
<dbReference type="Gene3D" id="1.20.1300.10">
    <property type="entry name" value="Fumarate reductase/succinate dehydrogenase, transmembrane subunit"/>
    <property type="match status" value="1"/>
</dbReference>
<keyword evidence="7" id="KW-1003">Cell membrane</keyword>
<sequence>MNSTVKKNRPVNLDISTIKLPITAYVSILHRISGIFLFAGVAFLLWMLDISLRSAEGFEQVKAIGASPLCQFILWAVLAGLAYHLVAGIRHLIMDLGVGETLKGGQLGAKLVVVIATVLIILAGVWVW</sequence>
<evidence type="ECO:0000256" key="19">
    <source>
        <dbReference type="SAM" id="Phobius"/>
    </source>
</evidence>
<evidence type="ECO:0000256" key="10">
    <source>
        <dbReference type="ARBA" id="ARBA00022617"/>
    </source>
</evidence>
<dbReference type="InterPro" id="IPR034804">
    <property type="entry name" value="SQR/QFR_C/D"/>
</dbReference>
<keyword evidence="6" id="KW-0813">Transport</keyword>
<keyword evidence="13" id="KW-0249">Electron transport</keyword>
<proteinExistence type="inferred from homology"/>
<feature type="transmembrane region" description="Helical" evidence="19">
    <location>
        <begin position="28"/>
        <end position="48"/>
    </location>
</feature>
<dbReference type="GO" id="GO:0006099">
    <property type="term" value="P:tricarboxylic acid cycle"/>
    <property type="evidence" value="ECO:0007669"/>
    <property type="project" value="UniProtKB-KW"/>
</dbReference>
<evidence type="ECO:0000256" key="14">
    <source>
        <dbReference type="ARBA" id="ARBA00022989"/>
    </source>
</evidence>
<keyword evidence="21" id="KW-1185">Reference proteome</keyword>
<dbReference type="STRING" id="498211.CJA_1501"/>
<dbReference type="SUPFAM" id="SSF81343">
    <property type="entry name" value="Fumarate reductase respiratory complex transmembrane subunits"/>
    <property type="match status" value="1"/>
</dbReference>
<evidence type="ECO:0000256" key="7">
    <source>
        <dbReference type="ARBA" id="ARBA00022475"/>
    </source>
</evidence>
<dbReference type="InterPro" id="IPR000701">
    <property type="entry name" value="SuccDH_FuR_B_TM-su"/>
</dbReference>
<dbReference type="InterPro" id="IPR014314">
    <property type="entry name" value="Succ_DH_cytb556"/>
</dbReference>
<feature type="transmembrane region" description="Helical" evidence="19">
    <location>
        <begin position="107"/>
        <end position="127"/>
    </location>
</feature>
<comment type="function">
    <text evidence="1">Membrane-anchoring subunit of succinate dehydrogenase (SDH).</text>
</comment>
<name>B3PDP1_CELJU</name>
<dbReference type="EMBL" id="CP000934">
    <property type="protein sequence ID" value="ACE86298.1"/>
    <property type="molecule type" value="Genomic_DNA"/>
</dbReference>
<dbReference type="PIRSF" id="PIRSF000178">
    <property type="entry name" value="SDH_cyt_b560"/>
    <property type="match status" value="1"/>
</dbReference>
<dbReference type="Proteomes" id="UP000001036">
    <property type="component" value="Chromosome"/>
</dbReference>
<dbReference type="PANTHER" id="PTHR10978">
    <property type="entry name" value="SUCCINATE DEHYDROGENASE CYTOCHROME B560 SUBUNIT"/>
    <property type="match status" value="1"/>
</dbReference>
<evidence type="ECO:0000256" key="12">
    <source>
        <dbReference type="ARBA" id="ARBA00022723"/>
    </source>
</evidence>
<evidence type="ECO:0000256" key="1">
    <source>
        <dbReference type="ARBA" id="ARBA00004050"/>
    </source>
</evidence>
<keyword evidence="14 19" id="KW-1133">Transmembrane helix</keyword>
<feature type="transmembrane region" description="Helical" evidence="19">
    <location>
        <begin position="69"/>
        <end position="87"/>
    </location>
</feature>
<evidence type="ECO:0000256" key="2">
    <source>
        <dbReference type="ARBA" id="ARBA00004429"/>
    </source>
</evidence>
<keyword evidence="16 19" id="KW-0472">Membrane</keyword>
<evidence type="ECO:0000256" key="8">
    <source>
        <dbReference type="ARBA" id="ARBA00022519"/>
    </source>
</evidence>
<evidence type="ECO:0000256" key="18">
    <source>
        <dbReference type="PIRSR" id="PIRSR000178-1"/>
    </source>
</evidence>
<dbReference type="PROSITE" id="PS01000">
    <property type="entry name" value="SDH_CYT_1"/>
    <property type="match status" value="1"/>
</dbReference>
<dbReference type="KEGG" id="cja:CJA_1501"/>
<evidence type="ECO:0000256" key="5">
    <source>
        <dbReference type="ARBA" id="ARBA00020076"/>
    </source>
</evidence>
<evidence type="ECO:0000256" key="13">
    <source>
        <dbReference type="ARBA" id="ARBA00022982"/>
    </source>
</evidence>
<reference evidence="20 21" key="1">
    <citation type="journal article" date="2008" name="J. Bacteriol.">
        <title>Insights into plant cell wall degradation from the genome sequence of the soil bacterium Cellvibrio japonicus.</title>
        <authorList>
            <person name="Deboy R.T."/>
            <person name="Mongodin E.F."/>
            <person name="Fouts D.E."/>
            <person name="Tailford L.E."/>
            <person name="Khouri H."/>
            <person name="Emerson J.B."/>
            <person name="Mohamoud Y."/>
            <person name="Watkins K."/>
            <person name="Henrissat B."/>
            <person name="Gilbert H.J."/>
            <person name="Nelson K.E."/>
        </authorList>
    </citation>
    <scope>NUCLEOTIDE SEQUENCE [LARGE SCALE GENOMIC DNA]</scope>
    <source>
        <strain evidence="20 21">Ueda107</strain>
    </source>
</reference>
<evidence type="ECO:0000313" key="20">
    <source>
        <dbReference type="EMBL" id="ACE86298.1"/>
    </source>
</evidence>
<evidence type="ECO:0000256" key="17">
    <source>
        <dbReference type="ARBA" id="ARBA00025912"/>
    </source>
</evidence>
<evidence type="ECO:0000256" key="16">
    <source>
        <dbReference type="ARBA" id="ARBA00023136"/>
    </source>
</evidence>
<dbReference type="SMR" id="B3PDP1"/>
<comment type="cofactor">
    <cofactor evidence="18">
        <name>heme</name>
        <dbReference type="ChEBI" id="CHEBI:30413"/>
    </cofactor>
    <text evidence="18">The heme is bound between the two transmembrane subunits.</text>
</comment>
<dbReference type="Pfam" id="PF01127">
    <property type="entry name" value="Sdh_cyt"/>
    <property type="match status" value="1"/>
</dbReference>
<dbReference type="PANTHER" id="PTHR10978:SF5">
    <property type="entry name" value="SUCCINATE DEHYDROGENASE CYTOCHROME B560 SUBUNIT, MITOCHONDRIAL"/>
    <property type="match status" value="1"/>
</dbReference>
<comment type="subcellular location">
    <subcellularLocation>
        <location evidence="2">Cell inner membrane</location>
        <topology evidence="2">Multi-pass membrane protein</topology>
    </subcellularLocation>
</comment>
<evidence type="ECO:0000256" key="4">
    <source>
        <dbReference type="ARBA" id="ARBA00007244"/>
    </source>
</evidence>
<evidence type="ECO:0000256" key="9">
    <source>
        <dbReference type="ARBA" id="ARBA00022532"/>
    </source>
</evidence>
<feature type="binding site" description="axial binding residue" evidence="18">
    <location>
        <position position="84"/>
    </location>
    <ligand>
        <name>heme</name>
        <dbReference type="ChEBI" id="CHEBI:30413"/>
        <note>ligand shared with second transmembrane subunit</note>
    </ligand>
    <ligandPart>
        <name>Fe</name>
        <dbReference type="ChEBI" id="CHEBI:18248"/>
    </ligandPart>
</feature>
<protein>
    <recommendedName>
        <fullName evidence="5">Succinate dehydrogenase cytochrome b556 subunit</fullName>
    </recommendedName>
</protein>
<keyword evidence="11 19" id="KW-0812">Transmembrane</keyword>
<keyword evidence="12 18" id="KW-0479">Metal-binding</keyword>
<evidence type="ECO:0000313" key="21">
    <source>
        <dbReference type="Proteomes" id="UP000001036"/>
    </source>
</evidence>
<keyword evidence="15 18" id="KW-0408">Iron</keyword>